<proteinExistence type="predicted"/>
<protein>
    <submittedName>
        <fullName evidence="2">Oxidoreductase</fullName>
    </submittedName>
</protein>
<dbReference type="InterPro" id="IPR053135">
    <property type="entry name" value="AKR2_Oxidoreductase"/>
</dbReference>
<dbReference type="Pfam" id="PF00248">
    <property type="entry name" value="Aldo_ket_red"/>
    <property type="match status" value="1"/>
</dbReference>
<dbReference type="InterPro" id="IPR023210">
    <property type="entry name" value="NADP_OxRdtase_dom"/>
</dbReference>
<evidence type="ECO:0000313" key="2">
    <source>
        <dbReference type="EMBL" id="GJF17845.1"/>
    </source>
</evidence>
<accession>A0ABQ4VFD8</accession>
<feature type="domain" description="NADP-dependent oxidoreductase" evidence="1">
    <location>
        <begin position="20"/>
        <end position="297"/>
    </location>
</feature>
<dbReference type="EMBL" id="BPRH01002608">
    <property type="protein sequence ID" value="GJF17845.1"/>
    <property type="molecule type" value="Genomic_DNA"/>
</dbReference>
<gene>
    <name evidence="2" type="ORF">NGTWS1702_24880</name>
</gene>
<name>A0ABQ4VFD8_9MYCO</name>
<comment type="caution">
    <text evidence="2">The sequence shown here is derived from an EMBL/GenBank/DDBJ whole genome shotgun (WGS) entry which is preliminary data.</text>
</comment>
<dbReference type="CDD" id="cd19095">
    <property type="entry name" value="AKR_PA4992-like"/>
    <property type="match status" value="1"/>
</dbReference>
<dbReference type="Proteomes" id="UP001060504">
    <property type="component" value="Unassembled WGS sequence"/>
</dbReference>
<keyword evidence="3" id="KW-1185">Reference proteome</keyword>
<dbReference type="InterPro" id="IPR036812">
    <property type="entry name" value="NAD(P)_OxRdtase_dom_sf"/>
</dbReference>
<evidence type="ECO:0000259" key="1">
    <source>
        <dbReference type="Pfam" id="PF00248"/>
    </source>
</evidence>
<dbReference type="PANTHER" id="PTHR43312:SF1">
    <property type="entry name" value="NADP-DEPENDENT OXIDOREDUCTASE DOMAIN-CONTAINING PROTEIN"/>
    <property type="match status" value="1"/>
</dbReference>
<dbReference type="SUPFAM" id="SSF51430">
    <property type="entry name" value="NAD(P)-linked oxidoreductase"/>
    <property type="match status" value="1"/>
</dbReference>
<evidence type="ECO:0000313" key="3">
    <source>
        <dbReference type="Proteomes" id="UP001060504"/>
    </source>
</evidence>
<sequence length="300" mass="33369">MQPESDTARRVLPNGKLISPLGFGCSSLWSKPSFPAEAAKAMLEAAVANGINYFDTAPSYAEGEVRLGIFLRDRDTTELVISTKVGTEAGDHFRSFDPERMRRSFDASLDRLGVDRVDILYLHGPSIADLNTDVFAFFDSLKAEGRIDYCGVNSFAPRVVARCLDVPVDVVMLQYSVSDRRFDRLIDQLADKDRVVIAGTILAQGIFDLNTFIPRDRASMWYLFRALKNDPLFLRRGVGIARRTKRTGLDPHEAAVRFAISNSRLTSCLFGTRNQAHLVANARLANRPLSPELVRTLRGG</sequence>
<dbReference type="PANTHER" id="PTHR43312">
    <property type="entry name" value="D-THREO-ALDOSE 1-DEHYDROGENASE"/>
    <property type="match status" value="1"/>
</dbReference>
<organism evidence="2 3">
    <name type="scientific">Mycolicibacterium cyprinidarum</name>
    <dbReference type="NCBI Taxonomy" id="2860311"/>
    <lineage>
        <taxon>Bacteria</taxon>
        <taxon>Bacillati</taxon>
        <taxon>Actinomycetota</taxon>
        <taxon>Actinomycetes</taxon>
        <taxon>Mycobacteriales</taxon>
        <taxon>Mycobacteriaceae</taxon>
        <taxon>Mycolicibacterium</taxon>
    </lineage>
</organism>
<reference evidence="2 3" key="1">
    <citation type="submission" date="2021-08" db="EMBL/GenBank/DDBJ databases">
        <title>Draft genome sequence of Mycolicibacterium sp. NGTWS1702 strain.</title>
        <authorList>
            <person name="Matsumoto M."/>
            <person name="Tang B.C.C."/>
            <person name="Machida Y."/>
            <person name="Matoyama H."/>
            <person name="Kishihara T."/>
            <person name="Sato S."/>
            <person name="Kondo I."/>
            <person name="Sano M."/>
            <person name="Kato G."/>
        </authorList>
    </citation>
    <scope>NUCLEOTIDE SEQUENCE [LARGE SCALE GENOMIC DNA]</scope>
    <source>
        <strain evidence="2 3">NGTWSNA01</strain>
    </source>
</reference>
<dbReference type="Gene3D" id="3.20.20.100">
    <property type="entry name" value="NADP-dependent oxidoreductase domain"/>
    <property type="match status" value="1"/>
</dbReference>